<dbReference type="Gene3D" id="3.90.550.10">
    <property type="entry name" value="Spore Coat Polysaccharide Biosynthesis Protein SpsA, Chain A"/>
    <property type="match status" value="1"/>
</dbReference>
<organism evidence="5 6">
    <name type="scientific">Segetibacter aerophilus</name>
    <dbReference type="NCBI Taxonomy" id="670293"/>
    <lineage>
        <taxon>Bacteria</taxon>
        <taxon>Pseudomonadati</taxon>
        <taxon>Bacteroidota</taxon>
        <taxon>Chitinophagia</taxon>
        <taxon>Chitinophagales</taxon>
        <taxon>Chitinophagaceae</taxon>
        <taxon>Segetibacter</taxon>
    </lineage>
</organism>
<name>A0A512B7Q9_9BACT</name>
<dbReference type="RefSeq" id="WP_147201936.1">
    <property type="nucleotide sequence ID" value="NZ_BJYT01000001.1"/>
</dbReference>
<dbReference type="Pfam" id="PF00535">
    <property type="entry name" value="Glycos_transf_2"/>
    <property type="match status" value="1"/>
</dbReference>
<sequence>MDITILIPTYKRVKALAVTLTSLYYQTETNFNIVIADQSADDALETDATLQTIKRLLEIKGSPVAILKNLPPKGMAQQRQFLLDHSSSKYSLFLDDDLILDPFVVKNMKEMLEKYSIGFVGCAVIGLSYKNDIRPHQQEIEFWEGEITPETIVPKSREWERYRVHNAANIYHIEQKFNATPGNPMPYKIAWVGGCVMYNTDMLREVGGFSFWKELPDKHCGEDVLAQLRVMKKYGGCAIIPSGVYHQELETTVPDRKVNAPEFLEI</sequence>
<dbReference type="PANTHER" id="PTHR43179:SF12">
    <property type="entry name" value="GALACTOFURANOSYLTRANSFERASE GLFT2"/>
    <property type="match status" value="1"/>
</dbReference>
<reference evidence="5 6" key="1">
    <citation type="submission" date="2019-07" db="EMBL/GenBank/DDBJ databases">
        <title>Whole genome shotgun sequence of Segetibacter aerophilus NBRC 106135.</title>
        <authorList>
            <person name="Hosoyama A."/>
            <person name="Uohara A."/>
            <person name="Ohji S."/>
            <person name="Ichikawa N."/>
        </authorList>
    </citation>
    <scope>NUCLEOTIDE SEQUENCE [LARGE SCALE GENOMIC DNA]</scope>
    <source>
        <strain evidence="5 6">NBRC 106135</strain>
    </source>
</reference>
<evidence type="ECO:0000313" key="6">
    <source>
        <dbReference type="Proteomes" id="UP000321513"/>
    </source>
</evidence>
<dbReference type="InterPro" id="IPR029044">
    <property type="entry name" value="Nucleotide-diphossugar_trans"/>
</dbReference>
<comment type="caution">
    <text evidence="5">The sequence shown here is derived from an EMBL/GenBank/DDBJ whole genome shotgun (WGS) entry which is preliminary data.</text>
</comment>
<protein>
    <recommendedName>
        <fullName evidence="4">Glycosyltransferase 2-like domain-containing protein</fullName>
    </recommendedName>
</protein>
<dbReference type="GO" id="GO:0016757">
    <property type="term" value="F:glycosyltransferase activity"/>
    <property type="evidence" value="ECO:0007669"/>
    <property type="project" value="UniProtKB-KW"/>
</dbReference>
<keyword evidence="3" id="KW-0808">Transferase</keyword>
<gene>
    <name evidence="5" type="ORF">SAE01_04920</name>
</gene>
<proteinExistence type="inferred from homology"/>
<evidence type="ECO:0000256" key="3">
    <source>
        <dbReference type="ARBA" id="ARBA00022679"/>
    </source>
</evidence>
<dbReference type="EMBL" id="BJYT01000001">
    <property type="protein sequence ID" value="GEO07996.1"/>
    <property type="molecule type" value="Genomic_DNA"/>
</dbReference>
<evidence type="ECO:0000256" key="2">
    <source>
        <dbReference type="ARBA" id="ARBA00022676"/>
    </source>
</evidence>
<dbReference type="Proteomes" id="UP000321513">
    <property type="component" value="Unassembled WGS sequence"/>
</dbReference>
<evidence type="ECO:0000259" key="4">
    <source>
        <dbReference type="Pfam" id="PF00535"/>
    </source>
</evidence>
<accession>A0A512B7Q9</accession>
<keyword evidence="6" id="KW-1185">Reference proteome</keyword>
<dbReference type="PANTHER" id="PTHR43179">
    <property type="entry name" value="RHAMNOSYLTRANSFERASE WBBL"/>
    <property type="match status" value="1"/>
</dbReference>
<evidence type="ECO:0000256" key="1">
    <source>
        <dbReference type="ARBA" id="ARBA00006739"/>
    </source>
</evidence>
<evidence type="ECO:0000313" key="5">
    <source>
        <dbReference type="EMBL" id="GEO07996.1"/>
    </source>
</evidence>
<dbReference type="AlphaFoldDB" id="A0A512B7Q9"/>
<dbReference type="OrthoDB" id="9787979at2"/>
<comment type="similarity">
    <text evidence="1">Belongs to the glycosyltransferase 2 family.</text>
</comment>
<feature type="domain" description="Glycosyltransferase 2-like" evidence="4">
    <location>
        <begin position="4"/>
        <end position="147"/>
    </location>
</feature>
<dbReference type="InterPro" id="IPR001173">
    <property type="entry name" value="Glyco_trans_2-like"/>
</dbReference>
<dbReference type="SUPFAM" id="SSF53448">
    <property type="entry name" value="Nucleotide-diphospho-sugar transferases"/>
    <property type="match status" value="1"/>
</dbReference>
<keyword evidence="2" id="KW-0328">Glycosyltransferase</keyword>